<name>A0A6S6QW66_9FIRM</name>
<sequence>MEQIENIQTVTSHLDKVQVKTGRLAIVIPVYQEGNHIRASIGEIRRILIEHCIDYEFILVDDGSTDNTWEQLAALACENKNITALRLTRNFGKEAAVCAGLEYADTEVLLVMDSDLQHPPELIPEMYRYWQEGYEVVEGIKSDRGKEGVFYKFCSEIFYRFLSKTSSIDLKNASDFKLLDKKVIEAWKRMPERTTFFRGMAAWVGFLRKQLAFEVRNRTTGQSKWSFLRLLKLAVGAMTSYTTVPLHFITIMGFIMFLLFLILGGQTLYMKLSGQALDGFTTVILLLLIIGSSVMISLGIIGIYLSKIYHEVKGRPRYLIADGIREGEKIC</sequence>
<dbReference type="Proteomes" id="UP000515561">
    <property type="component" value="Chromosome"/>
</dbReference>
<evidence type="ECO:0000256" key="1">
    <source>
        <dbReference type="ARBA" id="ARBA00004141"/>
    </source>
</evidence>
<evidence type="ECO:0000256" key="5">
    <source>
        <dbReference type="ARBA" id="ARBA00022989"/>
    </source>
</evidence>
<keyword evidence="8" id="KW-1185">Reference proteome</keyword>
<comment type="subcellular location">
    <subcellularLocation>
        <location evidence="1">Membrane</location>
        <topology evidence="1">Multi-pass membrane protein</topology>
    </subcellularLocation>
</comment>
<dbReference type="Gene3D" id="3.90.550.10">
    <property type="entry name" value="Spore Coat Polysaccharide Biosynthesis Protein SpsA, Chain A"/>
    <property type="match status" value="1"/>
</dbReference>
<keyword evidence="5" id="KW-1133">Transmembrane helix</keyword>
<dbReference type="GO" id="GO:0016757">
    <property type="term" value="F:glycosyltransferase activity"/>
    <property type="evidence" value="ECO:0007669"/>
    <property type="project" value="UniProtKB-KW"/>
</dbReference>
<dbReference type="AlphaFoldDB" id="A0A6S6QW66"/>
<keyword evidence="2" id="KW-0328">Glycosyltransferase</keyword>
<dbReference type="KEGG" id="acel:acsn021_30420"/>
<dbReference type="InterPro" id="IPR050256">
    <property type="entry name" value="Glycosyltransferase_2"/>
</dbReference>
<accession>A0A6S6QW66</accession>
<evidence type="ECO:0000256" key="6">
    <source>
        <dbReference type="ARBA" id="ARBA00023136"/>
    </source>
</evidence>
<evidence type="ECO:0000256" key="4">
    <source>
        <dbReference type="ARBA" id="ARBA00022692"/>
    </source>
</evidence>
<protein>
    <submittedName>
        <fullName evidence="7">Glycosyltransferase</fullName>
    </submittedName>
</protein>
<evidence type="ECO:0000256" key="2">
    <source>
        <dbReference type="ARBA" id="ARBA00022676"/>
    </source>
</evidence>
<gene>
    <name evidence="7" type="ORF">acsn021_30420</name>
</gene>
<dbReference type="PANTHER" id="PTHR48090">
    <property type="entry name" value="UNDECAPRENYL-PHOSPHATE 4-DEOXY-4-FORMAMIDO-L-ARABINOSE TRANSFERASE-RELATED"/>
    <property type="match status" value="1"/>
</dbReference>
<keyword evidence="3 7" id="KW-0808">Transferase</keyword>
<dbReference type="CDD" id="cd04187">
    <property type="entry name" value="DPM1_like_bac"/>
    <property type="match status" value="1"/>
</dbReference>
<dbReference type="PANTHER" id="PTHR48090:SF1">
    <property type="entry name" value="PROPHAGE BACTOPRENOL GLUCOSYL TRANSFERASE HOMOLOG"/>
    <property type="match status" value="1"/>
</dbReference>
<keyword evidence="4" id="KW-0812">Transmembrane</keyword>
<dbReference type="Pfam" id="PF00535">
    <property type="entry name" value="Glycos_transf_2"/>
    <property type="match status" value="1"/>
</dbReference>
<dbReference type="RefSeq" id="WP_184094778.1">
    <property type="nucleotide sequence ID" value="NZ_AP023367.1"/>
</dbReference>
<dbReference type="SUPFAM" id="SSF53448">
    <property type="entry name" value="Nucleotide-diphospho-sugar transferases"/>
    <property type="match status" value="1"/>
</dbReference>
<evidence type="ECO:0000313" key="7">
    <source>
        <dbReference type="EMBL" id="BCJ95473.1"/>
    </source>
</evidence>
<dbReference type="EMBL" id="AP023367">
    <property type="protein sequence ID" value="BCJ95473.1"/>
    <property type="molecule type" value="Genomic_DNA"/>
</dbReference>
<evidence type="ECO:0000313" key="8">
    <source>
        <dbReference type="Proteomes" id="UP000515561"/>
    </source>
</evidence>
<dbReference type="InterPro" id="IPR001173">
    <property type="entry name" value="Glyco_trans_2-like"/>
</dbReference>
<keyword evidence="6" id="KW-0472">Membrane</keyword>
<proteinExistence type="predicted"/>
<evidence type="ECO:0000256" key="3">
    <source>
        <dbReference type="ARBA" id="ARBA00022679"/>
    </source>
</evidence>
<reference evidence="7 8" key="1">
    <citation type="journal article" date="2016" name="Int. J. Syst. Evol. Microbiol.">
        <title>Descriptions of Anaerotaenia torta gen. nov., sp. nov. and Anaerocolumna cellulosilytica gen. nov., sp. nov. isolated from a methanogenic reactor of cattle waste.</title>
        <authorList>
            <person name="Uek A."/>
            <person name="Ohtaki Y."/>
            <person name="Kaku N."/>
            <person name="Ueki K."/>
        </authorList>
    </citation>
    <scope>NUCLEOTIDE SEQUENCE [LARGE SCALE GENOMIC DNA]</scope>
    <source>
        <strain evidence="7 8">SN021</strain>
    </source>
</reference>
<organism evidence="7 8">
    <name type="scientific">Anaerocolumna cellulosilytica</name>
    <dbReference type="NCBI Taxonomy" id="433286"/>
    <lineage>
        <taxon>Bacteria</taxon>
        <taxon>Bacillati</taxon>
        <taxon>Bacillota</taxon>
        <taxon>Clostridia</taxon>
        <taxon>Lachnospirales</taxon>
        <taxon>Lachnospiraceae</taxon>
        <taxon>Anaerocolumna</taxon>
    </lineage>
</organism>
<dbReference type="GO" id="GO:0005886">
    <property type="term" value="C:plasma membrane"/>
    <property type="evidence" value="ECO:0007669"/>
    <property type="project" value="TreeGrafter"/>
</dbReference>
<dbReference type="InterPro" id="IPR029044">
    <property type="entry name" value="Nucleotide-diphossugar_trans"/>
</dbReference>